<keyword evidence="1" id="KW-0812">Transmembrane</keyword>
<keyword evidence="1" id="KW-1133">Transmembrane helix</keyword>
<evidence type="ECO:0000256" key="1">
    <source>
        <dbReference type="SAM" id="Phobius"/>
    </source>
</evidence>
<dbReference type="GO" id="GO:0016989">
    <property type="term" value="F:sigma factor antagonist activity"/>
    <property type="evidence" value="ECO:0007669"/>
    <property type="project" value="TreeGrafter"/>
</dbReference>
<dbReference type="EMBL" id="FOAF01000001">
    <property type="protein sequence ID" value="SEK91568.1"/>
    <property type="molecule type" value="Genomic_DNA"/>
</dbReference>
<evidence type="ECO:0000259" key="2">
    <source>
        <dbReference type="Pfam" id="PF10099"/>
    </source>
</evidence>
<protein>
    <submittedName>
        <fullName evidence="3">Anti-sigma-K factor rskA</fullName>
    </submittedName>
</protein>
<sequence length="264" mass="28887">MYALGMASGEEARELEALCMQYPEIRMALLEAQESIELFAEANATAPPAAGKDRILKALQEEGLIADQAGALDTNTQEHPEIVDIAEHKKRKTNPATFVAATAIILLLLGAIYHVYTVKKLKTEILLMATQQRSLTAELTQYRGQADTLKQRIAVVGKLGVRKLDLQGVAGHEELTAALYWDGATKEVYLLPNKLKILPKGKQYQLWAIVNGKPVSAGVFNQASLEAMQQMKTIQKAEMFAITIEKEGGVETPTLDQMVVAGKI</sequence>
<dbReference type="Proteomes" id="UP000199421">
    <property type="component" value="Unassembled WGS sequence"/>
</dbReference>
<dbReference type="GO" id="GO:0006417">
    <property type="term" value="P:regulation of translation"/>
    <property type="evidence" value="ECO:0007669"/>
    <property type="project" value="TreeGrafter"/>
</dbReference>
<organism evidence="3 4">
    <name type="scientific">Olivibacter domesticus</name>
    <name type="common">Pseudosphingobacterium domesticum</name>
    <dbReference type="NCBI Taxonomy" id="407022"/>
    <lineage>
        <taxon>Bacteria</taxon>
        <taxon>Pseudomonadati</taxon>
        <taxon>Bacteroidota</taxon>
        <taxon>Sphingobacteriia</taxon>
        <taxon>Sphingobacteriales</taxon>
        <taxon>Sphingobacteriaceae</taxon>
        <taxon>Olivibacter</taxon>
    </lineage>
</organism>
<evidence type="ECO:0000313" key="4">
    <source>
        <dbReference type="Proteomes" id="UP000199421"/>
    </source>
</evidence>
<keyword evidence="4" id="KW-1185">Reference proteome</keyword>
<dbReference type="InterPro" id="IPR051474">
    <property type="entry name" value="Anti-sigma-K/W_factor"/>
</dbReference>
<dbReference type="GO" id="GO:0005886">
    <property type="term" value="C:plasma membrane"/>
    <property type="evidence" value="ECO:0007669"/>
    <property type="project" value="InterPro"/>
</dbReference>
<proteinExistence type="predicted"/>
<accession>A0A1H7KXV7</accession>
<gene>
    <name evidence="3" type="ORF">SAMN05661044_01497</name>
</gene>
<feature type="domain" description="Anti-sigma K factor RskA C-terminal" evidence="2">
    <location>
        <begin position="99"/>
        <end position="254"/>
    </location>
</feature>
<dbReference type="PANTHER" id="PTHR37461">
    <property type="entry name" value="ANTI-SIGMA-K FACTOR RSKA"/>
    <property type="match status" value="1"/>
</dbReference>
<dbReference type="Pfam" id="PF10099">
    <property type="entry name" value="RskA_C"/>
    <property type="match status" value="1"/>
</dbReference>
<dbReference type="STRING" id="407022.SAMN05661044_01497"/>
<reference evidence="4" key="1">
    <citation type="submission" date="2016-10" db="EMBL/GenBank/DDBJ databases">
        <authorList>
            <person name="Varghese N."/>
            <person name="Submissions S."/>
        </authorList>
    </citation>
    <scope>NUCLEOTIDE SEQUENCE [LARGE SCALE GENOMIC DNA]</scope>
    <source>
        <strain evidence="4">DSM 18733</strain>
    </source>
</reference>
<evidence type="ECO:0000313" key="3">
    <source>
        <dbReference type="EMBL" id="SEK91568.1"/>
    </source>
</evidence>
<feature type="transmembrane region" description="Helical" evidence="1">
    <location>
        <begin position="96"/>
        <end position="116"/>
    </location>
</feature>
<dbReference type="PANTHER" id="PTHR37461:SF1">
    <property type="entry name" value="ANTI-SIGMA-K FACTOR RSKA"/>
    <property type="match status" value="1"/>
</dbReference>
<keyword evidence="1" id="KW-0472">Membrane</keyword>
<dbReference type="AlphaFoldDB" id="A0A1H7KXV7"/>
<dbReference type="InterPro" id="IPR018764">
    <property type="entry name" value="RskA_C"/>
</dbReference>
<name>A0A1H7KXV7_OLID1</name>